<evidence type="ECO:0000256" key="3">
    <source>
        <dbReference type="SAM" id="SignalP"/>
    </source>
</evidence>
<evidence type="ECO:0000256" key="2">
    <source>
        <dbReference type="ARBA" id="ARBA00023157"/>
    </source>
</evidence>
<proteinExistence type="evidence at transcript level"/>
<feature type="chain" id="PRO_5002830048" evidence="3">
    <location>
        <begin position="24"/>
        <end position="116"/>
    </location>
</feature>
<dbReference type="Pfam" id="PF03784">
    <property type="entry name" value="Cyclotide"/>
    <property type="match status" value="1"/>
</dbReference>
<dbReference type="GO" id="GO:0006952">
    <property type="term" value="P:defense response"/>
    <property type="evidence" value="ECO:0007669"/>
    <property type="project" value="UniProtKB-KW"/>
</dbReference>
<reference evidence="4" key="1">
    <citation type="submission" date="2008-07" db="EMBL/GenBank/DDBJ databases">
        <title>Identification of two suites of cyclotide precursor genes from metallophyte Viola baoshanensis: cDNA sequence variation, alternative RNA splicing and potential cyclotide diversity.</title>
        <authorList>
            <person name="Zhang J."/>
            <person name="Liao B."/>
            <person name="Shu W."/>
        </authorList>
    </citation>
    <scope>NUCLEOTIDE SEQUENCE</scope>
</reference>
<name>B5B3Y6_9ROSI</name>
<evidence type="ECO:0000313" key="4">
    <source>
        <dbReference type="EMBL" id="ACG69850.1"/>
    </source>
</evidence>
<accession>B5B3Y6</accession>
<dbReference type="InterPro" id="IPR036146">
    <property type="entry name" value="Cyclotide_sf"/>
</dbReference>
<sequence length="116" mass="12620">MDAKKMFLALVLIATFAVIPSLATFEKDFITREAIQAILKKSAPLSNIMLEEDVMNALIKSKSVISNPVIEEALLKNNNGLNGIPCGESCVWIPCISSAIGCSCKNKVCYRKSLDI</sequence>
<dbReference type="PROSITE" id="PS51052">
    <property type="entry name" value="CYCLOTIDE"/>
    <property type="match status" value="1"/>
</dbReference>
<feature type="signal peptide" evidence="3">
    <location>
        <begin position="1"/>
        <end position="23"/>
    </location>
</feature>
<dbReference type="InterPro" id="IPR012323">
    <property type="entry name" value="Cyclotide_bracelet_CS"/>
</dbReference>
<dbReference type="EMBL" id="EU910541">
    <property type="protein sequence ID" value="ACG69850.1"/>
    <property type="molecule type" value="mRNA"/>
</dbReference>
<keyword evidence="1" id="KW-0611">Plant defense</keyword>
<evidence type="ECO:0000256" key="1">
    <source>
        <dbReference type="ARBA" id="ARBA00022821"/>
    </source>
</evidence>
<dbReference type="AlphaFoldDB" id="B5B3Y6"/>
<dbReference type="SUPFAM" id="SSF57038">
    <property type="entry name" value="Cyclotides"/>
    <property type="match status" value="1"/>
</dbReference>
<keyword evidence="3" id="KW-0732">Signal</keyword>
<organism evidence="4">
    <name type="scientific">Viola baoshanensis</name>
    <dbReference type="NCBI Taxonomy" id="349688"/>
    <lineage>
        <taxon>Eukaryota</taxon>
        <taxon>Viridiplantae</taxon>
        <taxon>Streptophyta</taxon>
        <taxon>Embryophyta</taxon>
        <taxon>Tracheophyta</taxon>
        <taxon>Spermatophyta</taxon>
        <taxon>Magnoliopsida</taxon>
        <taxon>eudicotyledons</taxon>
        <taxon>Gunneridae</taxon>
        <taxon>Pentapetalae</taxon>
        <taxon>rosids</taxon>
        <taxon>fabids</taxon>
        <taxon>Malpighiales</taxon>
        <taxon>Violaceae</taxon>
        <taxon>Viola</taxon>
        <taxon>Viola subgen. Viola</taxon>
        <taxon>Viola sect. Plagiostigma</taxon>
        <taxon>Viola subsect. Patellares</taxon>
    </lineage>
</organism>
<protein>
    <submittedName>
        <fullName evidence="4">Cyclotide 3b</fullName>
    </submittedName>
</protein>
<dbReference type="InterPro" id="IPR005535">
    <property type="entry name" value="Cyclotide"/>
</dbReference>
<keyword evidence="2" id="KW-1015">Disulfide bond</keyword>
<dbReference type="PROSITE" id="PS60008">
    <property type="entry name" value="CYCLOTIDE_BRACELET"/>
    <property type="match status" value="1"/>
</dbReference>